<sequence length="326" mass="34597">MSRSNLLTFSALALAAPKPQDIDFSLVDAAPDADPAAPLTDVTVDTITIIPSTAMVTVVAAVVTDVASAQKRDFWESLTILILTLNSPDDSDTSFLNYAPFKVASSAAATQSGIPQGYSLAFSNLQASSQTVSYLSLKILSKYDPIVCASYCDQLDGCVALNLYFERDPSLNPNATSCANPKSLTNIKCVRWGVQITPDTAINDGQWGDNFHVVIAGSNGYNKNAAPCSQPGFTGPVELGGAINATNDSATNTNTYMGYKFFSFSQIQTYDNGVSACTAAYTSQTGYNSRHPPAKGNPAVCNQVVVYVLSNNNQPQGNYCSMYSEA</sequence>
<evidence type="ECO:0000313" key="1">
    <source>
        <dbReference type="EMBL" id="KAF4637064.1"/>
    </source>
</evidence>
<gene>
    <name evidence="1" type="ORF">G7Y89_g1024</name>
</gene>
<dbReference type="EMBL" id="JAAMPI010000037">
    <property type="protein sequence ID" value="KAF4637064.1"/>
    <property type="molecule type" value="Genomic_DNA"/>
</dbReference>
<organism evidence="1 2">
    <name type="scientific">Cudoniella acicularis</name>
    <dbReference type="NCBI Taxonomy" id="354080"/>
    <lineage>
        <taxon>Eukaryota</taxon>
        <taxon>Fungi</taxon>
        <taxon>Dikarya</taxon>
        <taxon>Ascomycota</taxon>
        <taxon>Pezizomycotina</taxon>
        <taxon>Leotiomycetes</taxon>
        <taxon>Helotiales</taxon>
        <taxon>Tricladiaceae</taxon>
        <taxon>Cudoniella</taxon>
    </lineage>
</organism>
<accession>A0A8H4WAN8</accession>
<evidence type="ECO:0000313" key="2">
    <source>
        <dbReference type="Proteomes" id="UP000566819"/>
    </source>
</evidence>
<comment type="caution">
    <text evidence="1">The sequence shown here is derived from an EMBL/GenBank/DDBJ whole genome shotgun (WGS) entry which is preliminary data.</text>
</comment>
<name>A0A8H4WAN8_9HELO</name>
<dbReference type="PANTHER" id="PTHR36578:SF2">
    <property type="entry name" value="PA14 DOMAIN-CONTAINING PROTEIN"/>
    <property type="match status" value="1"/>
</dbReference>
<dbReference type="AlphaFoldDB" id="A0A8H4WAN8"/>
<dbReference type="PANTHER" id="PTHR36578">
    <property type="entry name" value="CHROMOSOME 15, WHOLE GENOME SHOTGUN SEQUENCE"/>
    <property type="match status" value="1"/>
</dbReference>
<proteinExistence type="predicted"/>
<keyword evidence="2" id="KW-1185">Reference proteome</keyword>
<dbReference type="Proteomes" id="UP000566819">
    <property type="component" value="Unassembled WGS sequence"/>
</dbReference>
<protein>
    <submittedName>
        <fullName evidence="1">Uncharacterized protein</fullName>
    </submittedName>
</protein>
<dbReference type="OrthoDB" id="271448at2759"/>
<reference evidence="1 2" key="1">
    <citation type="submission" date="2020-03" db="EMBL/GenBank/DDBJ databases">
        <title>Draft Genome Sequence of Cudoniella acicularis.</title>
        <authorList>
            <person name="Buettner E."/>
            <person name="Kellner H."/>
        </authorList>
    </citation>
    <scope>NUCLEOTIDE SEQUENCE [LARGE SCALE GENOMIC DNA]</scope>
    <source>
        <strain evidence="1 2">DSM 108380</strain>
    </source>
</reference>